<accession>A0A917D140</accession>
<dbReference type="AlphaFoldDB" id="A0A917D140"/>
<reference evidence="1" key="1">
    <citation type="journal article" date="2014" name="Int. J. Syst. Evol. Microbiol.">
        <title>Complete genome sequence of Corynebacterium casei LMG S-19264T (=DSM 44701T), isolated from a smear-ripened cheese.</title>
        <authorList>
            <consortium name="US DOE Joint Genome Institute (JGI-PGF)"/>
            <person name="Walter F."/>
            <person name="Albersmeier A."/>
            <person name="Kalinowski J."/>
            <person name="Ruckert C."/>
        </authorList>
    </citation>
    <scope>NUCLEOTIDE SEQUENCE</scope>
    <source>
        <strain evidence="1">CGMCC 1.12987</strain>
    </source>
</reference>
<name>A0A917D140_9BACL</name>
<reference evidence="1" key="2">
    <citation type="submission" date="2020-09" db="EMBL/GenBank/DDBJ databases">
        <authorList>
            <person name="Sun Q."/>
            <person name="Zhou Y."/>
        </authorList>
    </citation>
    <scope>NUCLEOTIDE SEQUENCE</scope>
    <source>
        <strain evidence="1">CGMCC 1.12987</strain>
    </source>
</reference>
<keyword evidence="2" id="KW-1185">Reference proteome</keyword>
<evidence type="ECO:0000313" key="1">
    <source>
        <dbReference type="EMBL" id="GGG05863.1"/>
    </source>
</evidence>
<gene>
    <name evidence="1" type="ORF">GCM10010916_23610</name>
</gene>
<protein>
    <submittedName>
        <fullName evidence="1">Uncharacterized protein</fullName>
    </submittedName>
</protein>
<dbReference type="EMBL" id="BMGR01000007">
    <property type="protein sequence ID" value="GGG05863.1"/>
    <property type="molecule type" value="Genomic_DNA"/>
</dbReference>
<evidence type="ECO:0000313" key="2">
    <source>
        <dbReference type="Proteomes" id="UP000644756"/>
    </source>
</evidence>
<organism evidence="1 2">
    <name type="scientific">Paenibacillus abyssi</name>
    <dbReference type="NCBI Taxonomy" id="1340531"/>
    <lineage>
        <taxon>Bacteria</taxon>
        <taxon>Bacillati</taxon>
        <taxon>Bacillota</taxon>
        <taxon>Bacilli</taxon>
        <taxon>Bacillales</taxon>
        <taxon>Paenibacillaceae</taxon>
        <taxon>Paenibacillus</taxon>
    </lineage>
</organism>
<dbReference type="Proteomes" id="UP000644756">
    <property type="component" value="Unassembled WGS sequence"/>
</dbReference>
<proteinExistence type="predicted"/>
<sequence length="66" mass="7314">MGKSNSRSLNKTLDDPIDIRYILPTKQMFVCSSTQEAPAGEGRYEPSPAGAFFHCMDRQTGKDGFN</sequence>
<comment type="caution">
    <text evidence="1">The sequence shown here is derived from an EMBL/GenBank/DDBJ whole genome shotgun (WGS) entry which is preliminary data.</text>
</comment>